<dbReference type="AlphaFoldDB" id="A0A4Q2S9G2"/>
<proteinExistence type="predicted"/>
<dbReference type="RefSeq" id="WP_129457061.1">
    <property type="nucleotide sequence ID" value="NZ_JACXYX010000028.1"/>
</dbReference>
<comment type="caution">
    <text evidence="1">The sequence shown here is derived from an EMBL/GenBank/DDBJ whole genome shotgun (WGS) entry which is preliminary data.</text>
</comment>
<protein>
    <submittedName>
        <fullName evidence="1">Uncharacterized protein</fullName>
    </submittedName>
</protein>
<keyword evidence="2" id="KW-1185">Reference proteome</keyword>
<reference evidence="1 2" key="1">
    <citation type="submission" date="2019-01" db="EMBL/GenBank/DDBJ databases">
        <title>Novel species of Nocardioides.</title>
        <authorList>
            <person name="Liu Q."/>
            <person name="Xin Y.-H."/>
        </authorList>
    </citation>
    <scope>NUCLEOTIDE SEQUENCE [LARGE SCALE GENOMIC DNA]</scope>
    <source>
        <strain evidence="1 2">CGMCC 4.6875</strain>
    </source>
</reference>
<name>A0A4Q2S9G2_9ACTN</name>
<dbReference type="Proteomes" id="UP000293291">
    <property type="component" value="Unassembled WGS sequence"/>
</dbReference>
<evidence type="ECO:0000313" key="2">
    <source>
        <dbReference type="Proteomes" id="UP000293291"/>
    </source>
</evidence>
<accession>A0A4Q2S9G2</accession>
<gene>
    <name evidence="1" type="ORF">EUA07_20580</name>
</gene>
<organism evidence="1 2">
    <name type="scientific">Nocardioides ganghwensis</name>
    <dbReference type="NCBI Taxonomy" id="252230"/>
    <lineage>
        <taxon>Bacteria</taxon>
        <taxon>Bacillati</taxon>
        <taxon>Actinomycetota</taxon>
        <taxon>Actinomycetes</taxon>
        <taxon>Propionibacteriales</taxon>
        <taxon>Nocardioidaceae</taxon>
        <taxon>Nocardioides</taxon>
    </lineage>
</organism>
<evidence type="ECO:0000313" key="1">
    <source>
        <dbReference type="EMBL" id="RYB97252.1"/>
    </source>
</evidence>
<dbReference type="EMBL" id="SDWU01000033">
    <property type="protein sequence ID" value="RYB97252.1"/>
    <property type="molecule type" value="Genomic_DNA"/>
</dbReference>
<sequence>MSRMTIALATLAGGLALAAGAVLGGFVPLPGLGSSQARPPCNALPSVGEVTTAIEEHTEVTSSLRDAVDGAQVSVARPCDGAHADRALVRVTVTDGDARDELTRWLGTHDAYGVPLEIEVS</sequence>
<dbReference type="OrthoDB" id="2972976at2"/>